<dbReference type="HOGENOM" id="CLU_037534_2_0_1"/>
<dbReference type="GO" id="GO:0005975">
    <property type="term" value="P:carbohydrate metabolic process"/>
    <property type="evidence" value="ECO:0007669"/>
    <property type="project" value="InterPro"/>
</dbReference>
<dbReference type="InterPro" id="IPR010905">
    <property type="entry name" value="Glyco_hydro_88"/>
</dbReference>
<dbReference type="Pfam" id="PF07470">
    <property type="entry name" value="Glyco_hydro_88"/>
    <property type="match status" value="1"/>
</dbReference>
<keyword evidence="3" id="KW-1185">Reference proteome</keyword>
<gene>
    <name evidence="2" type="ORF">COCHEDRAFT_1169306</name>
</gene>
<dbReference type="AlphaFoldDB" id="M2UJV1"/>
<evidence type="ECO:0000256" key="1">
    <source>
        <dbReference type="ARBA" id="ARBA00022801"/>
    </source>
</evidence>
<dbReference type="InterPro" id="IPR012341">
    <property type="entry name" value="6hp_glycosidase-like_sf"/>
</dbReference>
<name>M2UJV1_COCH5</name>
<evidence type="ECO:0000313" key="3">
    <source>
        <dbReference type="Proteomes" id="UP000016936"/>
    </source>
</evidence>
<accession>M2UJV1</accession>
<dbReference type="EMBL" id="KB445572">
    <property type="protein sequence ID" value="EMD93921.1"/>
    <property type="molecule type" value="Genomic_DNA"/>
</dbReference>
<dbReference type="GO" id="GO:0016787">
    <property type="term" value="F:hydrolase activity"/>
    <property type="evidence" value="ECO:0007669"/>
    <property type="project" value="UniProtKB-KW"/>
</dbReference>
<sequence length="384" mass="42171">MIPQDVIEKVLSKAQESASHSWEHSTVFEALLEYRNPSYSVFSPDPFPNGETPRLKIEDIDALRYVRPLIRTDTPALSEDNGSSADPASLCLPALLLAHSPSLSPSTRTTYSTALRRQLDHLLNKTPRFPNGALSHRSAYPSLWSDFIYMGPPMLAYTGACTHDAFLLGESVRQCQLYCEVLGTPSGAWRHIANVSPLPQLSPTTERVKQDDAPWSTSNAWAAAGMARVLATLLNSPFAPHTKPQQRDLRDMIIAIVRAARAADTHPQRLLRNYLDDESAFADVAGTALMAAVVFRVAGLEGESVVLGGEYIEWAVDKMRVVAEHVDVRTGVAAPVVNSLRESQQMPVGEVNPEAQAFIVLLFAAWRDWSQAESSRGGHFSDKV</sequence>
<dbReference type="InterPro" id="IPR008928">
    <property type="entry name" value="6-hairpin_glycosidase_sf"/>
</dbReference>
<reference evidence="3" key="2">
    <citation type="journal article" date="2013" name="PLoS Genet.">
        <title>Comparative genome structure, secondary metabolite, and effector coding capacity across Cochliobolus pathogens.</title>
        <authorList>
            <person name="Condon B.J."/>
            <person name="Leng Y."/>
            <person name="Wu D."/>
            <person name="Bushley K.E."/>
            <person name="Ohm R.A."/>
            <person name="Otillar R."/>
            <person name="Martin J."/>
            <person name="Schackwitz W."/>
            <person name="Grimwood J."/>
            <person name="MohdZainudin N."/>
            <person name="Xue C."/>
            <person name="Wang R."/>
            <person name="Manning V.A."/>
            <person name="Dhillon B."/>
            <person name="Tu Z.J."/>
            <person name="Steffenson B.J."/>
            <person name="Salamov A."/>
            <person name="Sun H."/>
            <person name="Lowry S."/>
            <person name="LaButti K."/>
            <person name="Han J."/>
            <person name="Copeland A."/>
            <person name="Lindquist E."/>
            <person name="Barry K."/>
            <person name="Schmutz J."/>
            <person name="Baker S.E."/>
            <person name="Ciuffetti L.M."/>
            <person name="Grigoriev I.V."/>
            <person name="Zhong S."/>
            <person name="Turgeon B.G."/>
        </authorList>
    </citation>
    <scope>NUCLEOTIDE SEQUENCE [LARGE SCALE GENOMIC DNA]</scope>
    <source>
        <strain evidence="3">C5 / ATCC 48332 / race O</strain>
    </source>
</reference>
<dbReference type="OMA" id="LATHSWE"/>
<proteinExistence type="predicted"/>
<dbReference type="SUPFAM" id="SSF48208">
    <property type="entry name" value="Six-hairpin glycosidases"/>
    <property type="match status" value="1"/>
</dbReference>
<evidence type="ECO:0000313" key="2">
    <source>
        <dbReference type="EMBL" id="EMD93921.1"/>
    </source>
</evidence>
<dbReference type="Proteomes" id="UP000016936">
    <property type="component" value="Unassembled WGS sequence"/>
</dbReference>
<dbReference type="PANTHER" id="PTHR41814">
    <property type="entry name" value="EXPRESSED PROTEIN"/>
    <property type="match status" value="1"/>
</dbReference>
<protein>
    <submittedName>
        <fullName evidence="2">Uncharacterized protein</fullName>
    </submittedName>
</protein>
<reference evidence="2 3" key="1">
    <citation type="journal article" date="2012" name="PLoS Pathog.">
        <title>Diverse lifestyles and strategies of plant pathogenesis encoded in the genomes of eighteen Dothideomycetes fungi.</title>
        <authorList>
            <person name="Ohm R.A."/>
            <person name="Feau N."/>
            <person name="Henrissat B."/>
            <person name="Schoch C.L."/>
            <person name="Horwitz B.A."/>
            <person name="Barry K.W."/>
            <person name="Condon B.J."/>
            <person name="Copeland A.C."/>
            <person name="Dhillon B."/>
            <person name="Glaser F."/>
            <person name="Hesse C.N."/>
            <person name="Kosti I."/>
            <person name="LaButti K."/>
            <person name="Lindquist E.A."/>
            <person name="Lucas S."/>
            <person name="Salamov A.A."/>
            <person name="Bradshaw R.E."/>
            <person name="Ciuffetti L."/>
            <person name="Hamelin R.C."/>
            <person name="Kema G.H.J."/>
            <person name="Lawrence C."/>
            <person name="Scott J.A."/>
            <person name="Spatafora J.W."/>
            <person name="Turgeon B.G."/>
            <person name="de Wit P.J.G.M."/>
            <person name="Zhong S."/>
            <person name="Goodwin S.B."/>
            <person name="Grigoriev I.V."/>
        </authorList>
    </citation>
    <scope>NUCLEOTIDE SEQUENCE [LARGE SCALE GENOMIC DNA]</scope>
    <source>
        <strain evidence="3">C5 / ATCC 48332 / race O</strain>
    </source>
</reference>
<dbReference type="OrthoDB" id="4138492at2759"/>
<dbReference type="Gene3D" id="1.50.10.10">
    <property type="match status" value="1"/>
</dbReference>
<dbReference type="PANTHER" id="PTHR41814:SF1">
    <property type="entry name" value="CELLULASE"/>
    <property type="match status" value="1"/>
</dbReference>
<keyword evidence="1" id="KW-0378">Hydrolase</keyword>
<dbReference type="eggNOG" id="ENOG502RZ5C">
    <property type="taxonomic scope" value="Eukaryota"/>
</dbReference>
<organism evidence="2 3">
    <name type="scientific">Cochliobolus heterostrophus (strain C5 / ATCC 48332 / race O)</name>
    <name type="common">Southern corn leaf blight fungus</name>
    <name type="synonym">Bipolaris maydis</name>
    <dbReference type="NCBI Taxonomy" id="701091"/>
    <lineage>
        <taxon>Eukaryota</taxon>
        <taxon>Fungi</taxon>
        <taxon>Dikarya</taxon>
        <taxon>Ascomycota</taxon>
        <taxon>Pezizomycotina</taxon>
        <taxon>Dothideomycetes</taxon>
        <taxon>Pleosporomycetidae</taxon>
        <taxon>Pleosporales</taxon>
        <taxon>Pleosporineae</taxon>
        <taxon>Pleosporaceae</taxon>
        <taxon>Bipolaris</taxon>
    </lineage>
</organism>